<evidence type="ECO:0000313" key="2">
    <source>
        <dbReference type="WBParaSite" id="RSKR_0000321000.1"/>
    </source>
</evidence>
<proteinExistence type="predicted"/>
<dbReference type="Proteomes" id="UP000095286">
    <property type="component" value="Unplaced"/>
</dbReference>
<accession>A0AC35TQT3</accession>
<protein>
    <submittedName>
        <fullName evidence="2">DUF4379 domain-containing protein</fullName>
    </submittedName>
</protein>
<organism evidence="1 2">
    <name type="scientific">Rhabditophanes sp. KR3021</name>
    <dbReference type="NCBI Taxonomy" id="114890"/>
    <lineage>
        <taxon>Eukaryota</taxon>
        <taxon>Metazoa</taxon>
        <taxon>Ecdysozoa</taxon>
        <taxon>Nematoda</taxon>
        <taxon>Chromadorea</taxon>
        <taxon>Rhabditida</taxon>
        <taxon>Tylenchina</taxon>
        <taxon>Panagrolaimomorpha</taxon>
        <taxon>Strongyloidoidea</taxon>
        <taxon>Alloionematidae</taxon>
        <taxon>Rhabditophanes</taxon>
    </lineage>
</organism>
<evidence type="ECO:0000313" key="1">
    <source>
        <dbReference type="Proteomes" id="UP000095286"/>
    </source>
</evidence>
<dbReference type="WBParaSite" id="RSKR_0000321000.1">
    <property type="protein sequence ID" value="RSKR_0000321000.1"/>
    <property type="gene ID" value="RSKR_0000321000"/>
</dbReference>
<reference evidence="2" key="1">
    <citation type="submission" date="2016-11" db="UniProtKB">
        <authorList>
            <consortium name="WormBaseParasite"/>
        </authorList>
    </citation>
    <scope>IDENTIFICATION</scope>
    <source>
        <strain evidence="2">KR3021</strain>
    </source>
</reference>
<name>A0AC35TQT3_9BILA</name>
<sequence length="122" mass="13820">MPDFDHQDLQEDEDWGTLGREDNAVDESAYAASKNIYQIYAENGHFIVDGKKPDGEWNIVFIPHSPVQKIIFGRMLYSAESNDFVAVCINCSQKLLNEVLNTNKGTVCPMCKQPETVTYSRD</sequence>